<sequence>MPAAVGDTAAKTAGKRKRQENGDLTKKRRKSAGGDDSDNLQATIERLETEIQESKKHYNNIATLIELAQKADQDSKASLAASEALCRIFIRLLAAGNLVKRKDVSEKDATVTGWLRDRLADYRGALLAMFRSKKLASNALMLAMALLKAEAQHLGDRAEAVFPRYFFSDIVAGLLESPVEQLLEEFSEKFVDEYHDIRFYTFEAIKTYLTERENAVDEDIRNTVFEMLISMEDVPESNDDLEEFYIEPPQKKKHPLRSLSQHKKQAQEAWLALMHLGLSKEQRKKVLEAMATSIAPWFTQPELLMDFLTDCYNSGGSISLLALSGVFYLIQERNLDYPEFFTKLYSLLDADILHSKHRSRFLRLLDTFLGSSHLPAVMVASFIKRLARLALNAPPSAIVVIVPWFYNLFKKHPLTTFMMHRVPRSKEEKDLLETEGLDDPFLPDERDPMETHAIDSCLWEIVQLQSHYHPNVATIAKIISEQFTKQAYSLEDFLDHSYGSLLEAEISKEVKKPPVVEYMIPKRIFNKADGASGETDSLLASLWDFGSA</sequence>
<evidence type="ECO:0000313" key="2">
    <source>
        <dbReference type="Proteomes" id="UP000724584"/>
    </source>
</evidence>
<gene>
    <name evidence="1" type="ORF">F5144DRAFT_291399</name>
</gene>
<reference evidence="1 2" key="1">
    <citation type="journal article" date="2021" name="Nat. Commun.">
        <title>Genetic determinants of endophytism in the Arabidopsis root mycobiome.</title>
        <authorList>
            <person name="Mesny F."/>
            <person name="Miyauchi S."/>
            <person name="Thiergart T."/>
            <person name="Pickel B."/>
            <person name="Atanasova L."/>
            <person name="Karlsson M."/>
            <person name="Huettel B."/>
            <person name="Barry K.W."/>
            <person name="Haridas S."/>
            <person name="Chen C."/>
            <person name="Bauer D."/>
            <person name="Andreopoulos W."/>
            <person name="Pangilinan J."/>
            <person name="LaButti K."/>
            <person name="Riley R."/>
            <person name="Lipzen A."/>
            <person name="Clum A."/>
            <person name="Drula E."/>
            <person name="Henrissat B."/>
            <person name="Kohler A."/>
            <person name="Grigoriev I.V."/>
            <person name="Martin F.M."/>
            <person name="Hacquard S."/>
        </authorList>
    </citation>
    <scope>NUCLEOTIDE SEQUENCE [LARGE SCALE GENOMIC DNA]</scope>
    <source>
        <strain evidence="1 2">MPI-SDFR-AT-0079</strain>
    </source>
</reference>
<name>A0ACB7P1W3_9PEZI</name>
<dbReference type="Proteomes" id="UP000724584">
    <property type="component" value="Unassembled WGS sequence"/>
</dbReference>
<protein>
    <submittedName>
        <fullName evidence="1">CBF/Mak21 family-domain-containing protein</fullName>
    </submittedName>
</protein>
<accession>A0ACB7P1W3</accession>
<keyword evidence="2" id="KW-1185">Reference proteome</keyword>
<organism evidence="1 2">
    <name type="scientific">Chaetomium tenue</name>
    <dbReference type="NCBI Taxonomy" id="1854479"/>
    <lineage>
        <taxon>Eukaryota</taxon>
        <taxon>Fungi</taxon>
        <taxon>Dikarya</taxon>
        <taxon>Ascomycota</taxon>
        <taxon>Pezizomycotina</taxon>
        <taxon>Sordariomycetes</taxon>
        <taxon>Sordariomycetidae</taxon>
        <taxon>Sordariales</taxon>
        <taxon>Chaetomiaceae</taxon>
        <taxon>Chaetomium</taxon>
    </lineage>
</organism>
<comment type="caution">
    <text evidence="1">The sequence shown here is derived from an EMBL/GenBank/DDBJ whole genome shotgun (WGS) entry which is preliminary data.</text>
</comment>
<dbReference type="EMBL" id="JAGIZQ010000005">
    <property type="protein sequence ID" value="KAH6628006.1"/>
    <property type="molecule type" value="Genomic_DNA"/>
</dbReference>
<evidence type="ECO:0000313" key="1">
    <source>
        <dbReference type="EMBL" id="KAH6628006.1"/>
    </source>
</evidence>
<proteinExistence type="predicted"/>